<evidence type="ECO:0000313" key="4">
    <source>
        <dbReference type="EMBL" id="MBI2679012.1"/>
    </source>
</evidence>
<dbReference type="Proteomes" id="UP000779809">
    <property type="component" value="Unassembled WGS sequence"/>
</dbReference>
<dbReference type="Gene3D" id="3.30.540.30">
    <property type="match status" value="1"/>
</dbReference>
<accession>A0A932A9D5</accession>
<name>A0A932A9D5_9BACT</name>
<dbReference type="PANTHER" id="PTHR23422:SF9">
    <property type="entry name" value="ZN-DEPENDENT HYDROLASE"/>
    <property type="match status" value="1"/>
</dbReference>
<evidence type="ECO:0000256" key="3">
    <source>
        <dbReference type="SAM" id="SignalP"/>
    </source>
</evidence>
<evidence type="ECO:0000256" key="1">
    <source>
        <dbReference type="ARBA" id="ARBA00022723"/>
    </source>
</evidence>
<dbReference type="GO" id="GO:0005737">
    <property type="term" value="C:cytoplasm"/>
    <property type="evidence" value="ECO:0007669"/>
    <property type="project" value="TreeGrafter"/>
</dbReference>
<dbReference type="PANTHER" id="PTHR23422">
    <property type="entry name" value="DIPEPTIDYL PEPTIDASE III-RELATED"/>
    <property type="match status" value="1"/>
</dbReference>
<dbReference type="Pfam" id="PF03571">
    <property type="entry name" value="Peptidase_M49"/>
    <property type="match status" value="1"/>
</dbReference>
<organism evidence="4 5">
    <name type="scientific">Candidatus Korobacter versatilis</name>
    <dbReference type="NCBI Taxonomy" id="658062"/>
    <lineage>
        <taxon>Bacteria</taxon>
        <taxon>Pseudomonadati</taxon>
        <taxon>Acidobacteriota</taxon>
        <taxon>Terriglobia</taxon>
        <taxon>Terriglobales</taxon>
        <taxon>Candidatus Korobacteraceae</taxon>
        <taxon>Candidatus Korobacter</taxon>
    </lineage>
</organism>
<keyword evidence="1" id="KW-0479">Metal-binding</keyword>
<keyword evidence="2" id="KW-0378">Hydrolase</keyword>
<feature type="signal peptide" evidence="3">
    <location>
        <begin position="1"/>
        <end position="19"/>
    </location>
</feature>
<dbReference type="InterPro" id="IPR039461">
    <property type="entry name" value="Peptidase_M49"/>
</dbReference>
<sequence length="596" mass="65364">MTKLIRTTAALLLFTLSAAAGFAQKPAAKKTTKKAPSAAPAQPPTPSIAELGKMTARFAPTPIVVSTADLSAGDQQALVKLIQAAAILNHVFMDQLWSGDRDVFANLQKDKSALGRARLHYFWLNKGPWSDLDHGKAFLPDVPAEKPAGANFYPEDMTRQDFEMWVETLAPKEQEAAKGFFTVIRRAPDRNLQAIPFSEQYKEGLDRAAALLREAAGLTSNDSLKKFLTARADAFHSNDYYASDVAWMDLDAPLDVTIGPYETYNDELFGYKAACEAYVNLRDEKETAKLGFFGQHLQEIEGHLPIEPKYRNPKLGAMSPIRVVNEVFAAGDGGHGVQTAAYNLPNDERVVAEKGAKRVMLKNVQEAKFKQILLPIAKQVLTPEEQKSLSFDAFFTHILAHELTHGLGPQQIELNGRKTTPRAEMKEVYGAIEEAKADVTGLFALQYLLDQQAAGKIPMGTIAISERQLYTTYFASMFRTMRFGTKEAHGRGMAMQFNYLLGKGAVVVGKTGAFGLDWQKVKPAFRDLDHDLLTLEATGNYAGAKSLLETKAVVGPGLERALARLAAIPTDIEPVFVTAKKLVPQVVASGADFEKK</sequence>
<evidence type="ECO:0000256" key="2">
    <source>
        <dbReference type="ARBA" id="ARBA00022801"/>
    </source>
</evidence>
<feature type="chain" id="PRO_5037761064" description="Peptidase family M49" evidence="3">
    <location>
        <begin position="20"/>
        <end position="596"/>
    </location>
</feature>
<evidence type="ECO:0008006" key="6">
    <source>
        <dbReference type="Google" id="ProtNLM"/>
    </source>
</evidence>
<gene>
    <name evidence="4" type="ORF">HYX28_09545</name>
</gene>
<dbReference type="AlphaFoldDB" id="A0A932A9D5"/>
<reference evidence="4" key="1">
    <citation type="submission" date="2020-07" db="EMBL/GenBank/DDBJ databases">
        <title>Huge and variable diversity of episymbiotic CPR bacteria and DPANN archaea in groundwater ecosystems.</title>
        <authorList>
            <person name="He C.Y."/>
            <person name="Keren R."/>
            <person name="Whittaker M."/>
            <person name="Farag I.F."/>
            <person name="Doudna J."/>
            <person name="Cate J.H.D."/>
            <person name="Banfield J.F."/>
        </authorList>
    </citation>
    <scope>NUCLEOTIDE SEQUENCE</scope>
    <source>
        <strain evidence="4">NC_groundwater_580_Pr5_B-0.1um_64_19</strain>
    </source>
</reference>
<evidence type="ECO:0000313" key="5">
    <source>
        <dbReference type="Proteomes" id="UP000779809"/>
    </source>
</evidence>
<dbReference type="EMBL" id="JACPNR010000011">
    <property type="protein sequence ID" value="MBI2679012.1"/>
    <property type="molecule type" value="Genomic_DNA"/>
</dbReference>
<dbReference type="GO" id="GO:0046872">
    <property type="term" value="F:metal ion binding"/>
    <property type="evidence" value="ECO:0007669"/>
    <property type="project" value="UniProtKB-KW"/>
</dbReference>
<comment type="caution">
    <text evidence="4">The sequence shown here is derived from an EMBL/GenBank/DDBJ whole genome shotgun (WGS) entry which is preliminary data.</text>
</comment>
<dbReference type="GO" id="GO:0008239">
    <property type="term" value="F:dipeptidyl-peptidase activity"/>
    <property type="evidence" value="ECO:0007669"/>
    <property type="project" value="TreeGrafter"/>
</dbReference>
<protein>
    <recommendedName>
        <fullName evidence="6">Peptidase family M49</fullName>
    </recommendedName>
</protein>
<keyword evidence="3" id="KW-0732">Signal</keyword>
<proteinExistence type="predicted"/>